<evidence type="ECO:0000313" key="10">
    <source>
        <dbReference type="EMBL" id="KAK3236032.1"/>
    </source>
</evidence>
<dbReference type="Pfam" id="PF01145">
    <property type="entry name" value="Band_7"/>
    <property type="match status" value="1"/>
</dbReference>
<evidence type="ECO:0000256" key="2">
    <source>
        <dbReference type="ARBA" id="ARBA00008164"/>
    </source>
</evidence>
<protein>
    <recommendedName>
        <fullName evidence="9">Band 7 domain-containing protein</fullName>
    </recommendedName>
</protein>
<keyword evidence="6" id="KW-1133">Transmembrane helix</keyword>
<dbReference type="InterPro" id="IPR033294">
    <property type="entry name" value="Erlin1/2"/>
</dbReference>
<evidence type="ECO:0000256" key="4">
    <source>
        <dbReference type="ARBA" id="ARBA00022824"/>
    </source>
</evidence>
<dbReference type="AlphaFoldDB" id="A0AAE0EQ80"/>
<keyword evidence="3" id="KW-0812">Transmembrane</keyword>
<dbReference type="GO" id="GO:0015485">
    <property type="term" value="F:cholesterol binding"/>
    <property type="evidence" value="ECO:0007669"/>
    <property type="project" value="TreeGrafter"/>
</dbReference>
<comment type="caution">
    <text evidence="10">The sequence shown here is derived from an EMBL/GenBank/DDBJ whole genome shotgun (WGS) entry which is preliminary data.</text>
</comment>
<gene>
    <name evidence="10" type="ORF">CYMTET_53800</name>
</gene>
<dbReference type="EMBL" id="LGRX02035171">
    <property type="protein sequence ID" value="KAK3236032.1"/>
    <property type="molecule type" value="Genomic_DNA"/>
</dbReference>
<dbReference type="PANTHER" id="PTHR15351:SF3">
    <property type="entry name" value="ERLIN"/>
    <property type="match status" value="1"/>
</dbReference>
<dbReference type="GO" id="GO:0031625">
    <property type="term" value="F:ubiquitin protein ligase binding"/>
    <property type="evidence" value="ECO:0007669"/>
    <property type="project" value="InterPro"/>
</dbReference>
<evidence type="ECO:0000256" key="3">
    <source>
        <dbReference type="ARBA" id="ARBA00022692"/>
    </source>
</evidence>
<comment type="subcellular location">
    <subcellularLocation>
        <location evidence="1">Endoplasmic reticulum membrane</location>
        <topology evidence="1">Single-pass type II membrane protein</topology>
    </subcellularLocation>
</comment>
<proteinExistence type="inferred from homology"/>
<evidence type="ECO:0000256" key="7">
    <source>
        <dbReference type="ARBA" id="ARBA00023136"/>
    </source>
</evidence>
<dbReference type="InterPro" id="IPR001107">
    <property type="entry name" value="Band_7"/>
</dbReference>
<dbReference type="GO" id="GO:0032933">
    <property type="term" value="P:SREBP signaling pathway"/>
    <property type="evidence" value="ECO:0007669"/>
    <property type="project" value="TreeGrafter"/>
</dbReference>
<evidence type="ECO:0000313" key="11">
    <source>
        <dbReference type="Proteomes" id="UP001190700"/>
    </source>
</evidence>
<name>A0AAE0EQ80_9CHLO</name>
<accession>A0AAE0EQ80</accession>
<keyword evidence="8" id="KW-0325">Glycoprotein</keyword>
<evidence type="ECO:0000256" key="1">
    <source>
        <dbReference type="ARBA" id="ARBA00004648"/>
    </source>
</evidence>
<feature type="domain" description="Band 7" evidence="9">
    <location>
        <begin position="3"/>
        <end position="146"/>
    </location>
</feature>
<keyword evidence="5" id="KW-0735">Signal-anchor</keyword>
<evidence type="ECO:0000256" key="8">
    <source>
        <dbReference type="ARBA" id="ARBA00023180"/>
    </source>
</evidence>
<comment type="similarity">
    <text evidence="2">Belongs to the band 7/mec-2 family.</text>
</comment>
<dbReference type="PANTHER" id="PTHR15351">
    <property type="entry name" value="ERLIN (ER LIPID RAFT ASSOCIATED PROTEIN) HOMOLOG"/>
    <property type="match status" value="1"/>
</dbReference>
<keyword evidence="11" id="KW-1185">Reference proteome</keyword>
<dbReference type="Proteomes" id="UP001190700">
    <property type="component" value="Unassembled WGS sequence"/>
</dbReference>
<dbReference type="GO" id="GO:0005789">
    <property type="term" value="C:endoplasmic reticulum membrane"/>
    <property type="evidence" value="ECO:0007669"/>
    <property type="project" value="UniProtKB-SubCell"/>
</dbReference>
<sequence length="258" mass="29763">MVNVQTMMQTDTITSVPCGTKDGILSEFERIEVVNFLKKESAHNVVKIYGIDYDRVWIHDKVHHEINQFCSNKTLREVYIDDFAVLDELLKQALQKDLDKHVNGAIIQAVRMTKPIIPTSIRQNYEAMEEQRTATLIAERTHELVERKIETERLQAVMAAKINAEESKIKSDMEAQRARIQAEVRFHEDKLVAEAKRYAIEEEAAANERLLTEAYLRLQETRVWEKNTKAYFGQNIPKLMVDVAHPVDTVVAPTEETL</sequence>
<evidence type="ECO:0000256" key="5">
    <source>
        <dbReference type="ARBA" id="ARBA00022968"/>
    </source>
</evidence>
<organism evidence="10 11">
    <name type="scientific">Cymbomonas tetramitiformis</name>
    <dbReference type="NCBI Taxonomy" id="36881"/>
    <lineage>
        <taxon>Eukaryota</taxon>
        <taxon>Viridiplantae</taxon>
        <taxon>Chlorophyta</taxon>
        <taxon>Pyramimonadophyceae</taxon>
        <taxon>Pyramimonadales</taxon>
        <taxon>Pyramimonadaceae</taxon>
        <taxon>Cymbomonas</taxon>
    </lineage>
</organism>
<keyword evidence="4" id="KW-0256">Endoplasmic reticulum</keyword>
<evidence type="ECO:0000259" key="9">
    <source>
        <dbReference type="Pfam" id="PF01145"/>
    </source>
</evidence>
<evidence type="ECO:0000256" key="6">
    <source>
        <dbReference type="ARBA" id="ARBA00022989"/>
    </source>
</evidence>
<keyword evidence="7" id="KW-0472">Membrane</keyword>
<reference evidence="10 11" key="1">
    <citation type="journal article" date="2015" name="Genome Biol. Evol.">
        <title>Comparative Genomics of a Bacterivorous Green Alga Reveals Evolutionary Causalities and Consequences of Phago-Mixotrophic Mode of Nutrition.</title>
        <authorList>
            <person name="Burns J.A."/>
            <person name="Paasch A."/>
            <person name="Narechania A."/>
            <person name="Kim E."/>
        </authorList>
    </citation>
    <scope>NUCLEOTIDE SEQUENCE [LARGE SCALE GENOMIC DNA]</scope>
    <source>
        <strain evidence="10 11">PLY_AMNH</strain>
    </source>
</reference>